<reference evidence="1 2" key="1">
    <citation type="submission" date="2015-01" db="EMBL/GenBank/DDBJ databases">
        <title>Evolution of Trichinella species and genotypes.</title>
        <authorList>
            <person name="Korhonen P.K."/>
            <person name="Edoardo P."/>
            <person name="Giuseppe L.R."/>
            <person name="Gasser R.B."/>
        </authorList>
    </citation>
    <scope>NUCLEOTIDE SEQUENCE [LARGE SCALE GENOMIC DNA]</scope>
    <source>
        <strain evidence="1">ISS2496</strain>
    </source>
</reference>
<proteinExistence type="predicted"/>
<protein>
    <submittedName>
        <fullName evidence="1">Uncharacterized protein</fullName>
    </submittedName>
</protein>
<accession>A0A0V0Z8M7</accession>
<gene>
    <name evidence="1" type="ORF">T12_8938</name>
</gene>
<evidence type="ECO:0000313" key="2">
    <source>
        <dbReference type="Proteomes" id="UP000054783"/>
    </source>
</evidence>
<dbReference type="OrthoDB" id="5921961at2759"/>
<comment type="caution">
    <text evidence="1">The sequence shown here is derived from an EMBL/GenBank/DDBJ whole genome shotgun (WGS) entry which is preliminary data.</text>
</comment>
<name>A0A0V0Z8M7_9BILA</name>
<dbReference type="EMBL" id="JYDQ01000310">
    <property type="protein sequence ID" value="KRY08798.1"/>
    <property type="molecule type" value="Genomic_DNA"/>
</dbReference>
<evidence type="ECO:0000313" key="1">
    <source>
        <dbReference type="EMBL" id="KRY08798.1"/>
    </source>
</evidence>
<keyword evidence="2" id="KW-1185">Reference proteome</keyword>
<dbReference type="Proteomes" id="UP000054783">
    <property type="component" value="Unassembled WGS sequence"/>
</dbReference>
<organism evidence="1 2">
    <name type="scientific">Trichinella patagoniensis</name>
    <dbReference type="NCBI Taxonomy" id="990121"/>
    <lineage>
        <taxon>Eukaryota</taxon>
        <taxon>Metazoa</taxon>
        <taxon>Ecdysozoa</taxon>
        <taxon>Nematoda</taxon>
        <taxon>Enoplea</taxon>
        <taxon>Dorylaimia</taxon>
        <taxon>Trichinellida</taxon>
        <taxon>Trichinellidae</taxon>
        <taxon>Trichinella</taxon>
    </lineage>
</organism>
<sequence>MANDERRWQLFVANRVKKIQAVPQQLETLYYERQPTRLGQQGLPVAHATCEHLVVTRAGHQWHSGRSRDQKPQMNITAVYNHVVDTEHGTRHRPNTLQQL</sequence>
<dbReference type="AlphaFoldDB" id="A0A0V0Z8M7"/>